<dbReference type="InterPro" id="IPR008266">
    <property type="entry name" value="Tyr_kinase_AS"/>
</dbReference>
<evidence type="ECO:0000256" key="8">
    <source>
        <dbReference type="ARBA" id="ARBA00022741"/>
    </source>
</evidence>
<evidence type="ECO:0000256" key="15">
    <source>
        <dbReference type="PROSITE-ProRule" id="PRU10141"/>
    </source>
</evidence>
<evidence type="ECO:0000256" key="14">
    <source>
        <dbReference type="ARBA" id="ARBA00048679"/>
    </source>
</evidence>
<dbReference type="InterPro" id="IPR011009">
    <property type="entry name" value="Kinase-like_dom_sf"/>
</dbReference>
<proteinExistence type="predicted"/>
<dbReference type="Gene3D" id="1.10.510.10">
    <property type="entry name" value="Transferase(Phosphotransferase) domain 1"/>
    <property type="match status" value="1"/>
</dbReference>
<dbReference type="InterPro" id="IPR051334">
    <property type="entry name" value="SRPK"/>
</dbReference>
<dbReference type="InterPro" id="IPR000719">
    <property type="entry name" value="Prot_kinase_dom"/>
</dbReference>
<dbReference type="SMART" id="SM00220">
    <property type="entry name" value="S_TKc"/>
    <property type="match status" value="1"/>
</dbReference>
<comment type="caution">
    <text evidence="18">The sequence shown here is derived from an EMBL/GenBank/DDBJ whole genome shotgun (WGS) entry which is preliminary data.</text>
</comment>
<dbReference type="Proteomes" id="UP001283341">
    <property type="component" value="Unassembled WGS sequence"/>
</dbReference>
<name>A0AAE0HVB6_9PEZI</name>
<evidence type="ECO:0000313" key="19">
    <source>
        <dbReference type="Proteomes" id="UP001283341"/>
    </source>
</evidence>
<sequence>MIDWGWWHWRLENRAMSKEILAERSFYYLLTFLLLMYNGESNYDWTLLLQQTGLPTLQHMGLYAPDYSGTSCFLVLHHHIAFLQVPTPIPQTPTPDPPHRIPIQRTQLSRLIGLPKEIYEVYELQPDGDHDCEGFEQYGPGGFHRVHIGDCLGEDHEKRFRVLAKLGWGGYGTVWLCFDTKAKHLRVVKILTADESGSPDCAELKTFDYFQGFDQQELEDNHIAVPLEHLLLNGPNGALLCFVSKWLGPSLHGVYKYLGHCAKLMKDFCFQLGTSLEYLHSKDICHGDYRASNVLFRLIDGVDGMSEEAVMENMGKHILFRKARESGPLPSLISRVAYPASMAPSIGSETGIPPRYKAPEDLFARGRPLGPATDVWTLVNMICEVRCGFLPFPLLDASKVENVKDALYHMELAMGPIPPAFRQAYYDALVGLGDSNMEGRDPGRDYPLTYDEDEEEMRRAKRILDYGTTHKLHVQILQGSPPLLTPREACGISVECIQESAAQGGTRTEAGGEIPEPDIFRRVYSVMEYVLEGVPAGQPLHEPAAITTGTARGSNGPGTGRHSVDRWQSRQRSNNAQIREQGKVAAQFGRSGTPASFFQDNSYDEKDLYGVSDGSQSSDSVAASMDVEESLLRANPFFQTNAAQPLSFCPEDPDDEEDVYSISDDDKSSDGGTPNLDQAGAQPLSFSPEDSDNEEDLYGVGDDAKSSDGGVPIRDLEEILLRANPFFQRNAAQSLAFAPGNPDNEEDLCSVSDDESSSDDVVPNADLEECQCPFCVHPFFRQDAPQPISDSPQDQDGEEDIYGVSHDDKSSDGVAPDLDVDDDIFGLSEEQGILDALIMDLEHFSKLRGSEEPS</sequence>
<dbReference type="InterPro" id="IPR017441">
    <property type="entry name" value="Protein_kinase_ATP_BS"/>
</dbReference>
<dbReference type="PANTHER" id="PTHR47634:SF9">
    <property type="entry name" value="PROTEIN KINASE DOMAIN-CONTAINING PROTEIN-RELATED"/>
    <property type="match status" value="1"/>
</dbReference>
<evidence type="ECO:0000256" key="11">
    <source>
        <dbReference type="ARBA" id="ARBA00030980"/>
    </source>
</evidence>
<reference evidence="18" key="2">
    <citation type="submission" date="2023-06" db="EMBL/GenBank/DDBJ databases">
        <authorList>
            <consortium name="Lawrence Berkeley National Laboratory"/>
            <person name="Haridas S."/>
            <person name="Hensen N."/>
            <person name="Bonometti L."/>
            <person name="Westerberg I."/>
            <person name="Brannstrom I.O."/>
            <person name="Guillou S."/>
            <person name="Cros-Aarteil S."/>
            <person name="Calhoun S."/>
            <person name="Kuo A."/>
            <person name="Mondo S."/>
            <person name="Pangilinan J."/>
            <person name="Riley R."/>
            <person name="Labutti K."/>
            <person name="Andreopoulos B."/>
            <person name="Lipzen A."/>
            <person name="Chen C."/>
            <person name="Yanf M."/>
            <person name="Daum C."/>
            <person name="Ng V."/>
            <person name="Clum A."/>
            <person name="Steindorff A."/>
            <person name="Ohm R."/>
            <person name="Martin F."/>
            <person name="Silar P."/>
            <person name="Natvig D."/>
            <person name="Lalanne C."/>
            <person name="Gautier V."/>
            <person name="Ament-Velasquez S.L."/>
            <person name="Kruys A."/>
            <person name="Hutchinson M.I."/>
            <person name="Powell A.J."/>
            <person name="Barry K."/>
            <person name="Miller A.N."/>
            <person name="Grigoriev I.V."/>
            <person name="Debuchy R."/>
            <person name="Gladieux P."/>
            <person name="Thoren M.H."/>
            <person name="Johannesson H."/>
        </authorList>
    </citation>
    <scope>NUCLEOTIDE SEQUENCE</scope>
    <source>
        <strain evidence="18">CBS 118394</strain>
    </source>
</reference>
<evidence type="ECO:0000256" key="7">
    <source>
        <dbReference type="ARBA" id="ARBA00022679"/>
    </source>
</evidence>
<evidence type="ECO:0000256" key="10">
    <source>
        <dbReference type="ARBA" id="ARBA00022840"/>
    </source>
</evidence>
<dbReference type="GO" id="GO:0005524">
    <property type="term" value="F:ATP binding"/>
    <property type="evidence" value="ECO:0007669"/>
    <property type="project" value="UniProtKB-UniRule"/>
</dbReference>
<comment type="function">
    <text evidence="1">Component of the EKC/KEOPS complex that is required for the formation of a threonylcarbamoyl group on adenosine at position 37 (t(6)A37) in tRNAs that read codons beginning with adenine. The complex is probably involved in the transfer of the threonylcarbamoyl moiety of threonylcarbamoyl-AMP (TC-AMP) to the N6 group of A37. BUD32 has ATPase activity in the context of the EKC/KEOPS complex and likely plays a supporting role to the catalytic subunit KAE1. The EKC/KEOPS complex also promotes both telomere uncapping and telomere elongation. The complex is required for efficient recruitment of transcriptional coactivators.</text>
</comment>
<feature type="domain" description="Protein kinase" evidence="17">
    <location>
        <begin position="160"/>
        <end position="484"/>
    </location>
</feature>
<dbReference type="PROSITE" id="PS00107">
    <property type="entry name" value="PROTEIN_KINASE_ATP"/>
    <property type="match status" value="1"/>
</dbReference>
<gene>
    <name evidence="18" type="ORF">B0H66DRAFT_629539</name>
</gene>
<keyword evidence="6" id="KW-0723">Serine/threonine-protein kinase</keyword>
<feature type="compositionally biased region" description="Acidic residues" evidence="16">
    <location>
        <begin position="743"/>
        <end position="758"/>
    </location>
</feature>
<dbReference type="GO" id="GO:0004674">
    <property type="term" value="F:protein serine/threonine kinase activity"/>
    <property type="evidence" value="ECO:0007669"/>
    <property type="project" value="UniProtKB-KW"/>
</dbReference>
<feature type="region of interest" description="Disordered" evidence="16">
    <location>
        <begin position="644"/>
        <end position="711"/>
    </location>
</feature>
<keyword evidence="8 15" id="KW-0547">Nucleotide-binding</keyword>
<keyword evidence="10 15" id="KW-0067">ATP-binding</keyword>
<dbReference type="Gene3D" id="3.30.200.20">
    <property type="entry name" value="Phosphorylase Kinase, domain 1"/>
    <property type="match status" value="1"/>
</dbReference>
<comment type="catalytic activity">
    <reaction evidence="13">
        <text>L-threonyl-[protein] + ATP = O-phospho-L-threonyl-[protein] + ADP + H(+)</text>
        <dbReference type="Rhea" id="RHEA:46608"/>
        <dbReference type="Rhea" id="RHEA-COMP:11060"/>
        <dbReference type="Rhea" id="RHEA-COMP:11605"/>
        <dbReference type="ChEBI" id="CHEBI:15378"/>
        <dbReference type="ChEBI" id="CHEBI:30013"/>
        <dbReference type="ChEBI" id="CHEBI:30616"/>
        <dbReference type="ChEBI" id="CHEBI:61977"/>
        <dbReference type="ChEBI" id="CHEBI:456216"/>
        <dbReference type="EC" id="2.7.11.1"/>
    </reaction>
</comment>
<evidence type="ECO:0000256" key="16">
    <source>
        <dbReference type="SAM" id="MobiDB-lite"/>
    </source>
</evidence>
<evidence type="ECO:0000256" key="6">
    <source>
        <dbReference type="ARBA" id="ARBA00022527"/>
    </source>
</evidence>
<feature type="region of interest" description="Disordered" evidence="16">
    <location>
        <begin position="540"/>
        <end position="576"/>
    </location>
</feature>
<evidence type="ECO:0000256" key="9">
    <source>
        <dbReference type="ARBA" id="ARBA00022777"/>
    </source>
</evidence>
<dbReference type="AlphaFoldDB" id="A0AAE0HVB6"/>
<dbReference type="GO" id="GO:0050684">
    <property type="term" value="P:regulation of mRNA processing"/>
    <property type="evidence" value="ECO:0007669"/>
    <property type="project" value="TreeGrafter"/>
</dbReference>
<reference evidence="18" key="1">
    <citation type="journal article" date="2023" name="Mol. Phylogenet. Evol.">
        <title>Genome-scale phylogeny and comparative genomics of the fungal order Sordariales.</title>
        <authorList>
            <person name="Hensen N."/>
            <person name="Bonometti L."/>
            <person name="Westerberg I."/>
            <person name="Brannstrom I.O."/>
            <person name="Guillou S."/>
            <person name="Cros-Aarteil S."/>
            <person name="Calhoun S."/>
            <person name="Haridas S."/>
            <person name="Kuo A."/>
            <person name="Mondo S."/>
            <person name="Pangilinan J."/>
            <person name="Riley R."/>
            <person name="LaButti K."/>
            <person name="Andreopoulos B."/>
            <person name="Lipzen A."/>
            <person name="Chen C."/>
            <person name="Yan M."/>
            <person name="Daum C."/>
            <person name="Ng V."/>
            <person name="Clum A."/>
            <person name="Steindorff A."/>
            <person name="Ohm R.A."/>
            <person name="Martin F."/>
            <person name="Silar P."/>
            <person name="Natvig D.O."/>
            <person name="Lalanne C."/>
            <person name="Gautier V."/>
            <person name="Ament-Velasquez S.L."/>
            <person name="Kruys A."/>
            <person name="Hutchinson M.I."/>
            <person name="Powell A.J."/>
            <person name="Barry K."/>
            <person name="Miller A.N."/>
            <person name="Grigoriev I.V."/>
            <person name="Debuchy R."/>
            <person name="Gladieux P."/>
            <person name="Hiltunen Thoren M."/>
            <person name="Johannesson H."/>
        </authorList>
    </citation>
    <scope>NUCLEOTIDE SEQUENCE</scope>
    <source>
        <strain evidence="18">CBS 118394</strain>
    </source>
</reference>
<dbReference type="PROSITE" id="PS00109">
    <property type="entry name" value="PROTEIN_KINASE_TYR"/>
    <property type="match status" value="1"/>
</dbReference>
<comment type="catalytic activity">
    <reaction evidence="14">
        <text>L-seryl-[protein] + ATP = O-phospho-L-seryl-[protein] + ADP + H(+)</text>
        <dbReference type="Rhea" id="RHEA:17989"/>
        <dbReference type="Rhea" id="RHEA-COMP:9863"/>
        <dbReference type="Rhea" id="RHEA-COMP:11604"/>
        <dbReference type="ChEBI" id="CHEBI:15378"/>
        <dbReference type="ChEBI" id="CHEBI:29999"/>
        <dbReference type="ChEBI" id="CHEBI:30616"/>
        <dbReference type="ChEBI" id="CHEBI:83421"/>
        <dbReference type="ChEBI" id="CHEBI:456216"/>
        <dbReference type="EC" id="2.7.11.1"/>
    </reaction>
</comment>
<keyword evidence="9" id="KW-0418">Kinase</keyword>
<accession>A0AAE0HVB6</accession>
<dbReference type="EC" id="2.7.11.1" evidence="3"/>
<evidence type="ECO:0000256" key="4">
    <source>
        <dbReference type="ARBA" id="ARBA00013948"/>
    </source>
</evidence>
<evidence type="ECO:0000256" key="3">
    <source>
        <dbReference type="ARBA" id="ARBA00012513"/>
    </source>
</evidence>
<keyword evidence="19" id="KW-1185">Reference proteome</keyword>
<protein>
    <recommendedName>
        <fullName evidence="5">EKC/KEOPS complex subunit BUD32</fullName>
        <ecNumber evidence="3">2.7.11.1</ecNumber>
    </recommendedName>
    <alternativeName>
        <fullName evidence="11 12">Atypical Serine/threonine protein kinase BUD32</fullName>
    </alternativeName>
    <alternativeName>
        <fullName evidence="4">EKC/KEOPS complex subunit bud32</fullName>
    </alternativeName>
</protein>
<feature type="region of interest" description="Disordered" evidence="16">
    <location>
        <begin position="737"/>
        <end position="761"/>
    </location>
</feature>
<evidence type="ECO:0000256" key="1">
    <source>
        <dbReference type="ARBA" id="ARBA00003747"/>
    </source>
</evidence>
<dbReference type="SUPFAM" id="SSF56112">
    <property type="entry name" value="Protein kinase-like (PK-like)"/>
    <property type="match status" value="1"/>
</dbReference>
<evidence type="ECO:0000256" key="12">
    <source>
        <dbReference type="ARBA" id="ARBA00033194"/>
    </source>
</evidence>
<dbReference type="PROSITE" id="PS50011">
    <property type="entry name" value="PROTEIN_KINASE_DOM"/>
    <property type="match status" value="1"/>
</dbReference>
<evidence type="ECO:0000256" key="5">
    <source>
        <dbReference type="ARBA" id="ARBA00019973"/>
    </source>
</evidence>
<evidence type="ECO:0000256" key="2">
    <source>
        <dbReference type="ARBA" id="ARBA00011534"/>
    </source>
</evidence>
<comment type="subunit">
    <text evidence="2">Component of the EKC/KEOPS complex composed of at least BUD32, CGI121, GON7, KAE1 and PCC1; the whole complex dimerizes.</text>
</comment>
<dbReference type="GO" id="GO:0000245">
    <property type="term" value="P:spliceosomal complex assembly"/>
    <property type="evidence" value="ECO:0007669"/>
    <property type="project" value="TreeGrafter"/>
</dbReference>
<evidence type="ECO:0000259" key="17">
    <source>
        <dbReference type="PROSITE" id="PS50011"/>
    </source>
</evidence>
<feature type="region of interest" description="Disordered" evidence="16">
    <location>
        <begin position="783"/>
        <end position="817"/>
    </location>
</feature>
<keyword evidence="7" id="KW-0808">Transferase</keyword>
<dbReference type="PANTHER" id="PTHR47634">
    <property type="entry name" value="PROTEIN KINASE DOMAIN-CONTAINING PROTEIN-RELATED"/>
    <property type="match status" value="1"/>
</dbReference>
<organism evidence="18 19">
    <name type="scientific">Apodospora peruviana</name>
    <dbReference type="NCBI Taxonomy" id="516989"/>
    <lineage>
        <taxon>Eukaryota</taxon>
        <taxon>Fungi</taxon>
        <taxon>Dikarya</taxon>
        <taxon>Ascomycota</taxon>
        <taxon>Pezizomycotina</taxon>
        <taxon>Sordariomycetes</taxon>
        <taxon>Sordariomycetidae</taxon>
        <taxon>Sordariales</taxon>
        <taxon>Lasiosphaeriaceae</taxon>
        <taxon>Apodospora</taxon>
    </lineage>
</organism>
<dbReference type="EMBL" id="JAUEDM010000007">
    <property type="protein sequence ID" value="KAK3313590.1"/>
    <property type="molecule type" value="Genomic_DNA"/>
</dbReference>
<evidence type="ECO:0000256" key="13">
    <source>
        <dbReference type="ARBA" id="ARBA00047899"/>
    </source>
</evidence>
<evidence type="ECO:0000313" key="18">
    <source>
        <dbReference type="EMBL" id="KAK3313590.1"/>
    </source>
</evidence>
<feature type="binding site" evidence="15">
    <location>
        <position position="189"/>
    </location>
    <ligand>
        <name>ATP</name>
        <dbReference type="ChEBI" id="CHEBI:30616"/>
    </ligand>
</feature>